<dbReference type="PANTHER" id="PTHR11101">
    <property type="entry name" value="PHOSPHATE TRANSPORTER"/>
    <property type="match status" value="1"/>
</dbReference>
<evidence type="ECO:0000256" key="2">
    <source>
        <dbReference type="ARBA" id="ARBA00022448"/>
    </source>
</evidence>
<evidence type="ECO:0000256" key="6">
    <source>
        <dbReference type="RuleBase" id="RU363058"/>
    </source>
</evidence>
<feature type="transmembrane region" description="Helical" evidence="6">
    <location>
        <begin position="299"/>
        <end position="318"/>
    </location>
</feature>
<keyword evidence="6" id="KW-0592">Phosphate transport</keyword>
<gene>
    <name evidence="7" type="ORF">SAMN02745728_02165</name>
</gene>
<dbReference type="Pfam" id="PF01384">
    <property type="entry name" value="PHO4"/>
    <property type="match status" value="1"/>
</dbReference>
<comment type="similarity">
    <text evidence="6">Belongs to the inorganic phosphate transporter (PiT) (TC 2.A.20) family.</text>
</comment>
<dbReference type="AlphaFoldDB" id="A0A1M7TKF4"/>
<keyword evidence="3 6" id="KW-0812">Transmembrane</keyword>
<dbReference type="GO" id="GO:0035435">
    <property type="term" value="P:phosphate ion transmembrane transport"/>
    <property type="evidence" value="ECO:0007669"/>
    <property type="project" value="TreeGrafter"/>
</dbReference>
<comment type="subcellular location">
    <subcellularLocation>
        <location evidence="1 6">Membrane</location>
        <topology evidence="1 6">Multi-pass membrane protein</topology>
    </subcellularLocation>
</comment>
<evidence type="ECO:0000256" key="1">
    <source>
        <dbReference type="ARBA" id="ARBA00004141"/>
    </source>
</evidence>
<evidence type="ECO:0000313" key="8">
    <source>
        <dbReference type="Proteomes" id="UP000186469"/>
    </source>
</evidence>
<feature type="transmembrane region" description="Helical" evidence="6">
    <location>
        <begin position="210"/>
        <end position="232"/>
    </location>
</feature>
<keyword evidence="8" id="KW-1185">Reference proteome</keyword>
<dbReference type="OrthoDB" id="9779554at2"/>
<evidence type="ECO:0000256" key="5">
    <source>
        <dbReference type="ARBA" id="ARBA00023136"/>
    </source>
</evidence>
<dbReference type="STRING" id="1121455.SAMN02745728_02165"/>
<name>A0A1M7TKF4_9BACT</name>
<feature type="transmembrane region" description="Helical" evidence="6">
    <location>
        <begin position="84"/>
        <end position="108"/>
    </location>
</feature>
<keyword evidence="2 6" id="KW-0813">Transport</keyword>
<reference evidence="7 8" key="1">
    <citation type="submission" date="2016-12" db="EMBL/GenBank/DDBJ databases">
        <authorList>
            <person name="Song W.-J."/>
            <person name="Kurnit D.M."/>
        </authorList>
    </citation>
    <scope>NUCLEOTIDE SEQUENCE [LARGE SCALE GENOMIC DNA]</scope>
    <source>
        <strain evidence="7 8">DSM 11393</strain>
    </source>
</reference>
<feature type="transmembrane region" description="Helical" evidence="6">
    <location>
        <begin position="390"/>
        <end position="411"/>
    </location>
</feature>
<protein>
    <recommendedName>
        <fullName evidence="6">Phosphate transporter</fullName>
    </recommendedName>
</protein>
<accession>A0A1M7TKF4</accession>
<evidence type="ECO:0000313" key="7">
    <source>
        <dbReference type="EMBL" id="SHN71219.1"/>
    </source>
</evidence>
<feature type="transmembrane region" description="Helical" evidence="6">
    <location>
        <begin position="140"/>
        <end position="160"/>
    </location>
</feature>
<dbReference type="GO" id="GO:0005315">
    <property type="term" value="F:phosphate transmembrane transporter activity"/>
    <property type="evidence" value="ECO:0007669"/>
    <property type="project" value="InterPro"/>
</dbReference>
<evidence type="ECO:0000256" key="3">
    <source>
        <dbReference type="ARBA" id="ARBA00022692"/>
    </source>
</evidence>
<evidence type="ECO:0000256" key="4">
    <source>
        <dbReference type="ARBA" id="ARBA00022989"/>
    </source>
</evidence>
<feature type="transmembrane region" description="Helical" evidence="6">
    <location>
        <begin position="180"/>
        <end position="198"/>
    </location>
</feature>
<feature type="transmembrane region" description="Helical" evidence="6">
    <location>
        <begin position="339"/>
        <end position="357"/>
    </location>
</feature>
<dbReference type="Proteomes" id="UP000186469">
    <property type="component" value="Unassembled WGS sequence"/>
</dbReference>
<feature type="transmembrane region" description="Helical" evidence="6">
    <location>
        <begin position="43"/>
        <end position="63"/>
    </location>
</feature>
<feature type="transmembrane region" description="Helical" evidence="6">
    <location>
        <begin position="114"/>
        <end position="133"/>
    </location>
</feature>
<dbReference type="PANTHER" id="PTHR11101:SF80">
    <property type="entry name" value="PHOSPHATE TRANSPORTER"/>
    <property type="match status" value="1"/>
</dbReference>
<sequence length="416" mass="44005">MDSFALLFLSFAGFAGFLMAFSLGANDVANSMASAVGAKAITVRQAVVIASVLNIVGAVFLGSHVTSTISNGIIHAGMIPDAKIIMIGMLASLLSAGLWVLVATFTGLPVSSTHSIIGSIIGFGIVAGGVDAIQWKTITYVILSWVVSPFFGALIAFLVFSQIRRSILYSKEVLAKARFWAPWWVGLTVTLVVLSFCYKTPYGKSLHLGLFHGIIIFIVSMGITILVSSYYLDKTMPKRSSPERSKHAIVESLFRRMQMGTACYVAVSQGANDVANAVAPVAAIYVIATTGSLGAKVDVPTWLLLMGGVGIALGIVLLGYKVMSTVGEKITKMNNTRGFAVAFSSATTVLMASNLGLPVSTTHAAVGSVVGVGLARGFAAVDFRVLGKIVLYWLLTLPIAAFTSIVIFYILRLLFL</sequence>
<dbReference type="RefSeq" id="WP_072697838.1">
    <property type="nucleotide sequence ID" value="NZ_FRDI01000014.1"/>
</dbReference>
<dbReference type="GO" id="GO:0016020">
    <property type="term" value="C:membrane"/>
    <property type="evidence" value="ECO:0007669"/>
    <property type="project" value="UniProtKB-SubCell"/>
</dbReference>
<keyword evidence="4 6" id="KW-1133">Transmembrane helix</keyword>
<organism evidence="7 8">
    <name type="scientific">Desulfovibrio litoralis DSM 11393</name>
    <dbReference type="NCBI Taxonomy" id="1121455"/>
    <lineage>
        <taxon>Bacteria</taxon>
        <taxon>Pseudomonadati</taxon>
        <taxon>Thermodesulfobacteriota</taxon>
        <taxon>Desulfovibrionia</taxon>
        <taxon>Desulfovibrionales</taxon>
        <taxon>Desulfovibrionaceae</taxon>
        <taxon>Desulfovibrio</taxon>
    </lineage>
</organism>
<dbReference type="EMBL" id="FRDI01000014">
    <property type="protein sequence ID" value="SHN71219.1"/>
    <property type="molecule type" value="Genomic_DNA"/>
</dbReference>
<proteinExistence type="inferred from homology"/>
<keyword evidence="5 6" id="KW-0472">Membrane</keyword>
<dbReference type="InterPro" id="IPR001204">
    <property type="entry name" value="Phos_transporter"/>
</dbReference>